<evidence type="ECO:0000259" key="1">
    <source>
        <dbReference type="Pfam" id="PF16640"/>
    </source>
</evidence>
<dbReference type="AlphaFoldDB" id="A0A315XM04"/>
<keyword evidence="3" id="KW-1185">Reference proteome</keyword>
<gene>
    <name evidence="2" type="ORF">MBBTH_16800</name>
</gene>
<sequence length="1102" mass="118021">MVDGKLVFNVTNSTPVVVTINGVVYTPDANGNYTFDADVVGNYTIIARSAETDEFYAAFNSTVFEVIKHASSVNITVNDKYEIESDFTIGIENNTVVNVTINGVEYPVVDGKVVIDTTALAAGNYTVTATVYESGKYYANSTTKTFTIFKHAAVIDSVVVPVVNITVGQNVTVTVTMGNVTSGKVIVEVGGHNYTVDINNGVAVLVVGLPEGEYTAHAYYLGDDKYNATDLANATAFNVVAKQNATIIINAADVVEVDGKLVFNVTNSTPVVVTINGVVYTPDANGNYTFDADAVGNYTIVARSVETDDYYAGFNSTVFEVVKHASSINVTGDEIKVGENATINIEAPNYNGAAYVNIDGVDYYVLITNGVGQLNVTGLKEGTYDVKVTYIENDKYLESTNDTAKVIVTKVDTANINVTVENITEGEPAIVKVTVPEDATGNVTVTIGNITKTVPVSGGENEIIILDVPKGEHNVTVTYNGDDKYAPDNATDKITVAPKPPEEGIDIDDLGNGTVVVHVPGNASGNVTIKIGNNTYNATVVNGTATVDLADEVPGTYNATVIYTNEDGLNATTTKLVHIPKYPTPMSIEVKDANVGDVVKVVVNAGNVTGNVTIEINGVNYTAKVEGGKATFNVENLTAGNKTIVATYAGDDHYEFNSTTVQFEVFKNDAPMSVSAAVNGAEITITVSDLPTDATGYVIISVNGTEYGINITKTNSVTISVPVAGDYDVVATYLGDDKYLSNSSSTSFKAEKSSTDMYVEVDNTVAGNDVIVKVTLPDDAKGNVTVKIGNTTKVVNVTGGETTIAVPDIGEGTHDVEVIYSGDNKYNPQTVNTKVTVFKSIIAENLTRGWNSPYDYQAEFLDKDGHVLANTDVQFVIDGKTYTVKTNDQGIAYLNTSNLAIGKYDVTIINPVTGETVNATTNIVKRLIENKDITMDFVDGTYYVVRAIGDDGKPVGKDEFVDIFVNTIHYSCRTDEDGYARLKINLNPKTYTITAEYKSYKVSNKLVVKQTLKLVKKTVKVKKGKKLTLKATLKWSNGKAISGKKIVFKFKGKKYSAKTNSKGLAKVTIKAKVTKKLKAGKKYKYSATYISNTVKGKVKVTK</sequence>
<evidence type="ECO:0000313" key="3">
    <source>
        <dbReference type="Proteomes" id="UP000251717"/>
    </source>
</evidence>
<dbReference type="InterPro" id="IPR013783">
    <property type="entry name" value="Ig-like_fold"/>
</dbReference>
<organism evidence="2 3">
    <name type="scientific">Methanobrevibacter thaueri</name>
    <dbReference type="NCBI Taxonomy" id="190975"/>
    <lineage>
        <taxon>Archaea</taxon>
        <taxon>Methanobacteriati</taxon>
        <taxon>Methanobacteriota</taxon>
        <taxon>Methanomada group</taxon>
        <taxon>Methanobacteria</taxon>
        <taxon>Methanobacteriales</taxon>
        <taxon>Methanobacteriaceae</taxon>
        <taxon>Methanobrevibacter</taxon>
    </lineage>
</organism>
<dbReference type="Proteomes" id="UP000251717">
    <property type="component" value="Unassembled WGS sequence"/>
</dbReference>
<evidence type="ECO:0000313" key="2">
    <source>
        <dbReference type="EMBL" id="PWB85642.1"/>
    </source>
</evidence>
<protein>
    <recommendedName>
        <fullName evidence="1">Bacterial Ig-like domain-containing protein</fullName>
    </recommendedName>
</protein>
<dbReference type="Gene3D" id="2.60.40.10">
    <property type="entry name" value="Immunoglobulins"/>
    <property type="match status" value="6"/>
</dbReference>
<proteinExistence type="predicted"/>
<accession>A0A315XM04</accession>
<comment type="caution">
    <text evidence="2">The sequence shown here is derived from an EMBL/GenBank/DDBJ whole genome shotgun (WGS) entry which is preliminary data.</text>
</comment>
<name>A0A315XM04_9EURY</name>
<dbReference type="EMBL" id="MZGS01000026">
    <property type="protein sequence ID" value="PWB85642.1"/>
    <property type="molecule type" value="Genomic_DNA"/>
</dbReference>
<dbReference type="Pfam" id="PF16640">
    <property type="entry name" value="Big_3_5"/>
    <property type="match status" value="1"/>
</dbReference>
<feature type="domain" description="Bacterial Ig-like" evidence="1">
    <location>
        <begin position="599"/>
        <end position="665"/>
    </location>
</feature>
<dbReference type="InterPro" id="IPR032109">
    <property type="entry name" value="Big_3_5"/>
</dbReference>
<reference evidence="2 3" key="1">
    <citation type="submission" date="2017-03" db="EMBL/GenBank/DDBJ databases">
        <title>Genome sequence of Methanobrevibacter thaueri.</title>
        <authorList>
            <person name="Poehlein A."/>
            <person name="Seedorf H."/>
            <person name="Daniel R."/>
        </authorList>
    </citation>
    <scope>NUCLEOTIDE SEQUENCE [LARGE SCALE GENOMIC DNA]</scope>
    <source>
        <strain evidence="2 3">DSM 11995</strain>
    </source>
</reference>